<organism evidence="1 2">
    <name type="scientific">Saccharopolyspora gloriosae</name>
    <dbReference type="NCBI Taxonomy" id="455344"/>
    <lineage>
        <taxon>Bacteria</taxon>
        <taxon>Bacillati</taxon>
        <taxon>Actinomycetota</taxon>
        <taxon>Actinomycetes</taxon>
        <taxon>Pseudonocardiales</taxon>
        <taxon>Pseudonocardiaceae</taxon>
        <taxon>Saccharopolyspora</taxon>
    </lineage>
</organism>
<dbReference type="EMBL" id="JACHIV010000001">
    <property type="protein sequence ID" value="MBB5068472.1"/>
    <property type="molecule type" value="Genomic_DNA"/>
</dbReference>
<reference evidence="1 2" key="1">
    <citation type="submission" date="2020-08" db="EMBL/GenBank/DDBJ databases">
        <title>Sequencing the genomes of 1000 actinobacteria strains.</title>
        <authorList>
            <person name="Klenk H.-P."/>
        </authorList>
    </citation>
    <scope>NUCLEOTIDE SEQUENCE [LARGE SCALE GENOMIC DNA]</scope>
    <source>
        <strain evidence="1 2">DSM 45582</strain>
    </source>
</reference>
<dbReference type="InterPro" id="IPR036689">
    <property type="entry name" value="ESAT-6-like_sf"/>
</dbReference>
<protein>
    <submittedName>
        <fullName evidence="1">Uncharacterized protein YukE</fullName>
    </submittedName>
</protein>
<accession>A0A840NH02</accession>
<sequence>MTGMFTDTGSEAVQSGAVTAGAGIVDSARATWTAFNNEDWGEFAASAGVLALDGLITAIDPIGSALAAGVGWLMEHFAPLREVLDFLAGDPNAIKAGADTWQQVKADLEKLAAEIPGQVQSDCAEWQGQACDAYRQRSAELAEGVEAMSVSAGTASGAMATAGTMVATCRGLIRDIIAAIVAELIKGALAALAGSVISFGATVAGYLGYAAGRIGMTLSKIATKISQLLGKLGKAGTHLAKALDDMAEAGAKVGAKLTTGGAKVFPASPGLGGAATAAGQATSRASDAAGSAASAVGRGSEALGTAGTRGADAAAGLGKSAEQLGGRGVGLMGNADDLGRSAQNATKSFVDDATLWREGGSINNAAARETAEAVSDVRTGESQLARGAFGSEQYHEQTYDEDNGTNYYDTSHRLSGTIPSAEEHFPK</sequence>
<keyword evidence="2" id="KW-1185">Reference proteome</keyword>
<comment type="caution">
    <text evidence="1">The sequence shown here is derived from an EMBL/GenBank/DDBJ whole genome shotgun (WGS) entry which is preliminary data.</text>
</comment>
<name>A0A840NH02_9PSEU</name>
<gene>
    <name evidence="1" type="ORF">BJ969_001560</name>
</gene>
<dbReference type="Gene3D" id="1.10.287.1060">
    <property type="entry name" value="ESAT-6-like"/>
    <property type="match status" value="1"/>
</dbReference>
<dbReference type="SUPFAM" id="SSF140453">
    <property type="entry name" value="EsxAB dimer-like"/>
    <property type="match status" value="1"/>
</dbReference>
<dbReference type="Proteomes" id="UP000580474">
    <property type="component" value="Unassembled WGS sequence"/>
</dbReference>
<dbReference type="AlphaFoldDB" id="A0A840NH02"/>
<evidence type="ECO:0000313" key="2">
    <source>
        <dbReference type="Proteomes" id="UP000580474"/>
    </source>
</evidence>
<proteinExistence type="predicted"/>
<evidence type="ECO:0000313" key="1">
    <source>
        <dbReference type="EMBL" id="MBB5068472.1"/>
    </source>
</evidence>
<dbReference type="RefSeq" id="WP_184478154.1">
    <property type="nucleotide sequence ID" value="NZ_JACHIV010000001.1"/>
</dbReference>